<proteinExistence type="predicted"/>
<dbReference type="Gene3D" id="3.40.140.10">
    <property type="entry name" value="Cytidine Deaminase, domain 2"/>
    <property type="match status" value="1"/>
</dbReference>
<comment type="caution">
    <text evidence="2">The sequence shown here is derived from an EMBL/GenBank/DDBJ whole genome shotgun (WGS) entry which is preliminary data.</text>
</comment>
<sequence>MFAVIYQGYIKPGRENEYREAWNQVARYFIEYRGAIGSCLHRTSEGLWIAYSRWPDKTTRDCSWPGENAPSEELPHEIRSAVLTIKDCLDSDRKIPEIGMDVIDDLLLSSNENESYYILSEEQEIIMNLVYEEVEKGIQEGNPPFAAVITDSENNILAAAHNQANTKQLAIAHAEIEAIQIACKVLGKKKLEGCILYANAESCAMCSTAIIKSGISQVFYGAPHEAGSNPDAHLLDINKKAQPRLKVYGGYMTNLTSRLKREEIN</sequence>
<dbReference type="GO" id="GO:0002100">
    <property type="term" value="P:tRNA wobble adenosine to inosine editing"/>
    <property type="evidence" value="ECO:0007669"/>
    <property type="project" value="InterPro"/>
</dbReference>
<keyword evidence="2" id="KW-0378">Hydrolase</keyword>
<organism evidence="2 3">
    <name type="scientific">Candidatus Criblamydia sequanensis CRIB-18</name>
    <dbReference type="NCBI Taxonomy" id="1437425"/>
    <lineage>
        <taxon>Bacteria</taxon>
        <taxon>Pseudomonadati</taxon>
        <taxon>Chlamydiota</taxon>
        <taxon>Chlamydiia</taxon>
        <taxon>Parachlamydiales</taxon>
        <taxon>Candidatus Criblamydiaceae</taxon>
        <taxon>Candidatus Criblamydia</taxon>
    </lineage>
</organism>
<dbReference type="InterPro" id="IPR058535">
    <property type="entry name" value="MafB19-deam"/>
</dbReference>
<dbReference type="PANTHER" id="PTHR11079:SF202">
    <property type="entry name" value="TRNA-SPECIFIC ADENOSINE DEAMINASE"/>
    <property type="match status" value="1"/>
</dbReference>
<dbReference type="PROSITE" id="PS51747">
    <property type="entry name" value="CYT_DCMP_DEAMINASES_2"/>
    <property type="match status" value="1"/>
</dbReference>
<gene>
    <name evidence="2" type="ORF">CSEC_1639</name>
</gene>
<dbReference type="Pfam" id="PF14437">
    <property type="entry name" value="MafB19-deam"/>
    <property type="match status" value="1"/>
</dbReference>
<accession>A0A090CZF2</accession>
<dbReference type="InterPro" id="IPR002125">
    <property type="entry name" value="CMP_dCMP_dom"/>
</dbReference>
<reference evidence="2" key="1">
    <citation type="submission" date="2013-12" db="EMBL/GenBank/DDBJ databases">
        <authorList>
            <person name="Linke B."/>
        </authorList>
    </citation>
    <scope>NUCLEOTIDE SEQUENCE [LARGE SCALE GENOMIC DNA]</scope>
    <source>
        <strain evidence="2">CRIB-18</strain>
    </source>
</reference>
<dbReference type="GO" id="GO:0046872">
    <property type="term" value="F:metal ion binding"/>
    <property type="evidence" value="ECO:0007669"/>
    <property type="project" value="UniProtKB-KW"/>
</dbReference>
<reference evidence="2" key="2">
    <citation type="submission" date="2014-09" db="EMBL/GenBank/DDBJ databases">
        <title>Criblamydia sequanensis harbors a mega-plasmid encoding arsenite resistance.</title>
        <authorList>
            <person name="Bertelli C."/>
            <person name="Goesmann A."/>
            <person name="Greub G."/>
        </authorList>
    </citation>
    <scope>NUCLEOTIDE SEQUENCE [LARGE SCALE GENOMIC DNA]</scope>
    <source>
        <strain evidence="2">CRIB-18</strain>
    </source>
</reference>
<keyword evidence="3" id="KW-1185">Reference proteome</keyword>
<protein>
    <submittedName>
        <fullName evidence="2">Uncharacterized deaminase</fullName>
        <ecNumber evidence="2">3.5.4.-</ecNumber>
    </submittedName>
</protein>
<dbReference type="SUPFAM" id="SSF53927">
    <property type="entry name" value="Cytidine deaminase-like"/>
    <property type="match status" value="1"/>
</dbReference>
<dbReference type="EC" id="3.5.4.-" evidence="2"/>
<evidence type="ECO:0000313" key="3">
    <source>
        <dbReference type="Proteomes" id="UP000031552"/>
    </source>
</evidence>
<dbReference type="RefSeq" id="WP_161780978.1">
    <property type="nucleotide sequence ID" value="NZ_CCEJ010000008.1"/>
</dbReference>
<dbReference type="CDD" id="cd01285">
    <property type="entry name" value="nucleoside_deaminase"/>
    <property type="match status" value="1"/>
</dbReference>
<evidence type="ECO:0000313" key="2">
    <source>
        <dbReference type="EMBL" id="CDR34452.1"/>
    </source>
</evidence>
<dbReference type="eggNOG" id="COG0590">
    <property type="taxonomic scope" value="Bacteria"/>
</dbReference>
<dbReference type="InterPro" id="IPR016193">
    <property type="entry name" value="Cytidine_deaminase-like"/>
</dbReference>
<name>A0A090CZF2_9BACT</name>
<dbReference type="SUPFAM" id="SSF54909">
    <property type="entry name" value="Dimeric alpha+beta barrel"/>
    <property type="match status" value="1"/>
</dbReference>
<evidence type="ECO:0000259" key="1">
    <source>
        <dbReference type="PROSITE" id="PS51747"/>
    </source>
</evidence>
<dbReference type="PANTHER" id="PTHR11079">
    <property type="entry name" value="CYTOSINE DEAMINASE FAMILY MEMBER"/>
    <property type="match status" value="1"/>
</dbReference>
<dbReference type="AlphaFoldDB" id="A0A090CZF2"/>
<dbReference type="Proteomes" id="UP000031552">
    <property type="component" value="Unassembled WGS sequence"/>
</dbReference>
<dbReference type="STRING" id="1437425.CSEC_1639"/>
<dbReference type="InterPro" id="IPR011008">
    <property type="entry name" value="Dimeric_a/b-barrel"/>
</dbReference>
<dbReference type="GO" id="GO:0052717">
    <property type="term" value="F:tRNA-specific adenosine-34 deaminase activity"/>
    <property type="evidence" value="ECO:0007669"/>
    <property type="project" value="UniProtKB-EC"/>
</dbReference>
<feature type="domain" description="CMP/dCMP-type deaminase" evidence="1">
    <location>
        <begin position="121"/>
        <end position="231"/>
    </location>
</feature>
<dbReference type="EMBL" id="CCEJ010000008">
    <property type="protein sequence ID" value="CDR34452.1"/>
    <property type="molecule type" value="Genomic_DNA"/>
</dbReference>